<feature type="region of interest" description="Disordered" evidence="2">
    <location>
        <begin position="330"/>
        <end position="379"/>
    </location>
</feature>
<gene>
    <name evidence="3" type="ORF">AB5J48_33475</name>
</gene>
<dbReference type="Pfam" id="PF00106">
    <property type="entry name" value="adh_short"/>
    <property type="match status" value="1"/>
</dbReference>
<dbReference type="InterPro" id="IPR002347">
    <property type="entry name" value="SDR_fam"/>
</dbReference>
<keyword evidence="3" id="KW-0614">Plasmid</keyword>
<accession>A0AB39NYS5</accession>
<dbReference type="RefSeq" id="WP_369153603.1">
    <property type="nucleotide sequence ID" value="NZ_CP163434.1"/>
</dbReference>
<dbReference type="Gene3D" id="3.40.50.720">
    <property type="entry name" value="NAD(P)-binding Rossmann-like Domain"/>
    <property type="match status" value="1"/>
</dbReference>
<sequence>MTSSARRALSSVGSALQGAIAVMVPRWACPLRGPPVRGASAGRAIRGRRMADQGFGERTAAALARHGARVVLAVRDVPAGEQAADGIRKYAPRAALGVRRLDLASLSSVREFAAELTADHPAIDLLVNNAGVVLLGERRTTVDGFELHFATNVLGHFALTGLLLDALDRAELARVVHLSSLSHKKAVLDFHDLMSEKDFDASRTYGRSKLATTAFGLELDRRLRASRARITSVLAHPGLTSTNLTPRAWENHGFMGGVAARLFLLRTRSVERGVLPQLYAATAPGVSGGLFFGPSGRGERRGHVAEVRPSAEAADPTVGRRLWTAAQDLTVSAPFDRTPPPGTSQDARIGAARASRPMPCRSHGGPTGCAPSQPLLTGS</sequence>
<evidence type="ECO:0000256" key="2">
    <source>
        <dbReference type="SAM" id="MobiDB-lite"/>
    </source>
</evidence>
<protein>
    <submittedName>
        <fullName evidence="3">Oxidoreductase</fullName>
    </submittedName>
</protein>
<dbReference type="AlphaFoldDB" id="A0AB39NYS5"/>
<name>A0AB39NYS5_9ACTN</name>
<evidence type="ECO:0000313" key="3">
    <source>
        <dbReference type="EMBL" id="XDQ23066.1"/>
    </source>
</evidence>
<dbReference type="SUPFAM" id="SSF51735">
    <property type="entry name" value="NAD(P)-binding Rossmann-fold domains"/>
    <property type="match status" value="1"/>
</dbReference>
<dbReference type="GO" id="GO:0016491">
    <property type="term" value="F:oxidoreductase activity"/>
    <property type="evidence" value="ECO:0007669"/>
    <property type="project" value="UniProtKB-KW"/>
</dbReference>
<dbReference type="PANTHER" id="PTHR43157">
    <property type="entry name" value="PHOSPHATIDYLINOSITOL-GLYCAN BIOSYNTHESIS CLASS F PROTEIN-RELATED"/>
    <property type="match status" value="1"/>
</dbReference>
<evidence type="ECO:0000256" key="1">
    <source>
        <dbReference type="ARBA" id="ARBA00023002"/>
    </source>
</evidence>
<dbReference type="PANTHER" id="PTHR43157:SF54">
    <property type="entry name" value="RETINOL DEHYDROGENASE 12-LIKE ISOFORM X1-RELATED"/>
    <property type="match status" value="1"/>
</dbReference>
<reference evidence="3" key="1">
    <citation type="submission" date="2024-07" db="EMBL/GenBank/DDBJ databases">
        <authorList>
            <person name="Yu S.T."/>
        </authorList>
    </citation>
    <scope>NUCLEOTIDE SEQUENCE</scope>
    <source>
        <strain evidence="3">R17</strain>
        <plasmid evidence="3">unnamed1</plasmid>
    </source>
</reference>
<dbReference type="EMBL" id="CP163434">
    <property type="protein sequence ID" value="XDQ23066.1"/>
    <property type="molecule type" value="Genomic_DNA"/>
</dbReference>
<dbReference type="InterPro" id="IPR036291">
    <property type="entry name" value="NAD(P)-bd_dom_sf"/>
</dbReference>
<organism evidence="3">
    <name type="scientific">Streptomyces sp. R17</name>
    <dbReference type="NCBI Taxonomy" id="3238626"/>
    <lineage>
        <taxon>Bacteria</taxon>
        <taxon>Bacillati</taxon>
        <taxon>Actinomycetota</taxon>
        <taxon>Actinomycetes</taxon>
        <taxon>Kitasatosporales</taxon>
        <taxon>Streptomycetaceae</taxon>
        <taxon>Streptomyces</taxon>
    </lineage>
</organism>
<proteinExistence type="predicted"/>
<geneLocation type="plasmid" evidence="3">
    <name>unnamed1</name>
</geneLocation>
<dbReference type="NCBIfam" id="NF004846">
    <property type="entry name" value="PRK06197.1"/>
    <property type="match status" value="1"/>
</dbReference>
<keyword evidence="1" id="KW-0560">Oxidoreductase</keyword>